<gene>
    <name evidence="2" type="ORF">BCR38DRAFT_412917</name>
</gene>
<dbReference type="OrthoDB" id="4745525at2759"/>
<dbReference type="GeneID" id="63774971"/>
<proteinExistence type="predicted"/>
<sequence length="255" mass="27766">MTDSMAGGCAWLYTDPYAYQYAEILQEFSHLRTQPAKEDLQRLAAAGSGQLAELDGESKTGTTTAWYLAPQPESTQAGSTRFELDDTTTKVKPTPEYPHELPAVNEIVHRFELEGSSAAPTPRPSRAGSIHNHPLASACLLPQKPAFPRNDFAGVKLELNCPTHHTAGVGCCAPIPLSTLSPVHPTPVRPTPVSAPPRPRQSLPPEKAGKHKATHSQCSRDFDSILRRLSEIEVRPPASRTRASRECDRYGTWGA</sequence>
<keyword evidence="3" id="KW-1185">Reference proteome</keyword>
<dbReference type="EMBL" id="MCFJ01000014">
    <property type="protein sequence ID" value="ORY59212.1"/>
    <property type="molecule type" value="Genomic_DNA"/>
</dbReference>
<protein>
    <submittedName>
        <fullName evidence="2">Uncharacterized protein</fullName>
    </submittedName>
</protein>
<feature type="region of interest" description="Disordered" evidence="1">
    <location>
        <begin position="235"/>
        <end position="255"/>
    </location>
</feature>
<feature type="compositionally biased region" description="Pro residues" evidence="1">
    <location>
        <begin position="184"/>
        <end position="199"/>
    </location>
</feature>
<name>A0A1Y2DJ20_9PEZI</name>
<feature type="region of interest" description="Disordered" evidence="1">
    <location>
        <begin position="183"/>
        <end position="220"/>
    </location>
</feature>
<evidence type="ECO:0000256" key="1">
    <source>
        <dbReference type="SAM" id="MobiDB-lite"/>
    </source>
</evidence>
<accession>A0A1Y2DJ20</accession>
<reference evidence="2 3" key="1">
    <citation type="submission" date="2016-07" db="EMBL/GenBank/DDBJ databases">
        <title>Pervasive Adenine N6-methylation of Active Genes in Fungi.</title>
        <authorList>
            <consortium name="DOE Joint Genome Institute"/>
            <person name="Mondo S.J."/>
            <person name="Dannebaum R.O."/>
            <person name="Kuo R.C."/>
            <person name="Labutti K."/>
            <person name="Haridas S."/>
            <person name="Kuo A."/>
            <person name="Salamov A."/>
            <person name="Ahrendt S.R."/>
            <person name="Lipzen A."/>
            <person name="Sullivan W."/>
            <person name="Andreopoulos W.B."/>
            <person name="Clum A."/>
            <person name="Lindquist E."/>
            <person name="Daum C."/>
            <person name="Ramamoorthy G.K."/>
            <person name="Gryganskyi A."/>
            <person name="Culley D."/>
            <person name="Magnuson J.K."/>
            <person name="James T.Y."/>
            <person name="O'Malley M.A."/>
            <person name="Stajich J.E."/>
            <person name="Spatafora J.W."/>
            <person name="Visel A."/>
            <person name="Grigoriev I.V."/>
        </authorList>
    </citation>
    <scope>NUCLEOTIDE SEQUENCE [LARGE SCALE GENOMIC DNA]</scope>
    <source>
        <strain evidence="2 3">CBS 129021</strain>
    </source>
</reference>
<dbReference type="AlphaFoldDB" id="A0A1Y2DJ20"/>
<organism evidence="2 3">
    <name type="scientific">Pseudomassariella vexata</name>
    <dbReference type="NCBI Taxonomy" id="1141098"/>
    <lineage>
        <taxon>Eukaryota</taxon>
        <taxon>Fungi</taxon>
        <taxon>Dikarya</taxon>
        <taxon>Ascomycota</taxon>
        <taxon>Pezizomycotina</taxon>
        <taxon>Sordariomycetes</taxon>
        <taxon>Xylariomycetidae</taxon>
        <taxon>Amphisphaeriales</taxon>
        <taxon>Pseudomassariaceae</taxon>
        <taxon>Pseudomassariella</taxon>
    </lineage>
</organism>
<dbReference type="RefSeq" id="XP_040711906.1">
    <property type="nucleotide sequence ID" value="XM_040858759.1"/>
</dbReference>
<evidence type="ECO:0000313" key="2">
    <source>
        <dbReference type="EMBL" id="ORY59212.1"/>
    </source>
</evidence>
<dbReference type="InParanoid" id="A0A1Y2DJ20"/>
<evidence type="ECO:0000313" key="3">
    <source>
        <dbReference type="Proteomes" id="UP000193689"/>
    </source>
</evidence>
<dbReference type="Proteomes" id="UP000193689">
    <property type="component" value="Unassembled WGS sequence"/>
</dbReference>
<comment type="caution">
    <text evidence="2">The sequence shown here is derived from an EMBL/GenBank/DDBJ whole genome shotgun (WGS) entry which is preliminary data.</text>
</comment>